<evidence type="ECO:0000313" key="2">
    <source>
        <dbReference type="Proteomes" id="UP001606303"/>
    </source>
</evidence>
<dbReference type="Pfam" id="PF08002">
    <property type="entry name" value="DUF1697"/>
    <property type="match status" value="1"/>
</dbReference>
<name>A0ABW7H463_9BURK</name>
<comment type="caution">
    <text evidence="1">The sequence shown here is derived from an EMBL/GenBank/DDBJ whole genome shotgun (WGS) entry which is preliminary data.</text>
</comment>
<reference evidence="1 2" key="1">
    <citation type="submission" date="2024-08" db="EMBL/GenBank/DDBJ databases">
        <authorList>
            <person name="Lu H."/>
        </authorList>
    </citation>
    <scope>NUCLEOTIDE SEQUENCE [LARGE SCALE GENOMIC DNA]</scope>
    <source>
        <strain evidence="1 2">BYS87W</strain>
    </source>
</reference>
<dbReference type="EMBL" id="JBIGIB010000006">
    <property type="protein sequence ID" value="MFG6468963.1"/>
    <property type="molecule type" value="Genomic_DNA"/>
</dbReference>
<proteinExistence type="predicted"/>
<evidence type="ECO:0000313" key="1">
    <source>
        <dbReference type="EMBL" id="MFG6468963.1"/>
    </source>
</evidence>
<dbReference type="Gene3D" id="3.30.70.1280">
    <property type="entry name" value="SP0830-like domains"/>
    <property type="match status" value="1"/>
</dbReference>
<sequence>MRYVALWRGINVGTAKRLAMADLKALLTGLGATDVHTVLNSGNAVFDRASPPDATALRAAVRAELGGDAAIILKTAQQWAGIAADPALPQATDPSRLMVAIAADTHALAALQTSAWPADPVARWTPQAGYLWCPEGVLASPAAVACLKGHGDRVTTRNWATVQKLAALAAR</sequence>
<dbReference type="PIRSF" id="PIRSF008502">
    <property type="entry name" value="UCP008502"/>
    <property type="match status" value="1"/>
</dbReference>
<organism evidence="1 2">
    <name type="scientific">Pelomonas baiyunensis</name>
    <dbReference type="NCBI Taxonomy" id="3299026"/>
    <lineage>
        <taxon>Bacteria</taxon>
        <taxon>Pseudomonadati</taxon>
        <taxon>Pseudomonadota</taxon>
        <taxon>Betaproteobacteria</taxon>
        <taxon>Burkholderiales</taxon>
        <taxon>Sphaerotilaceae</taxon>
        <taxon>Roseateles</taxon>
    </lineage>
</organism>
<dbReference type="RefSeq" id="WP_394387217.1">
    <property type="nucleotide sequence ID" value="NZ_JBIGIB010000006.1"/>
</dbReference>
<dbReference type="PANTHER" id="PTHR36439">
    <property type="entry name" value="BLL4334 PROTEIN"/>
    <property type="match status" value="1"/>
</dbReference>
<accession>A0ABW7H463</accession>
<dbReference type="PANTHER" id="PTHR36439:SF1">
    <property type="entry name" value="DUF1697 DOMAIN-CONTAINING PROTEIN"/>
    <property type="match status" value="1"/>
</dbReference>
<dbReference type="Proteomes" id="UP001606303">
    <property type="component" value="Unassembled WGS sequence"/>
</dbReference>
<dbReference type="InterPro" id="IPR012545">
    <property type="entry name" value="DUF1697"/>
</dbReference>
<dbReference type="SUPFAM" id="SSF160379">
    <property type="entry name" value="SP0830-like"/>
    <property type="match status" value="1"/>
</dbReference>
<gene>
    <name evidence="1" type="ORF">ACG01O_20235</name>
</gene>
<keyword evidence="2" id="KW-1185">Reference proteome</keyword>
<protein>
    <submittedName>
        <fullName evidence="1">DUF1697 domain-containing protein</fullName>
    </submittedName>
</protein>